<proteinExistence type="inferred from homology"/>
<dbReference type="InterPro" id="IPR002320">
    <property type="entry name" value="Thr-tRNA-ligase_IIa"/>
</dbReference>
<dbReference type="PANTHER" id="PTHR11451">
    <property type="entry name" value="THREONINE-TRNA LIGASE"/>
    <property type="match status" value="1"/>
</dbReference>
<keyword evidence="14" id="KW-1185">Reference proteome</keyword>
<dbReference type="STRING" id="871271.ZICARI_031"/>
<feature type="domain" description="Aminoacyl-transfer RNA synthetases class-II family profile" evidence="12">
    <location>
        <begin position="100"/>
        <end position="365"/>
    </location>
</feature>
<keyword evidence="7" id="KW-0862">Zinc</keyword>
<reference key="2">
    <citation type="submission" date="2010-08" db="EMBL/GenBank/DDBJ databases">
        <title>Functional convergence in reduced genomes of bacterial symbionts spanning 200 million years of evolution.</title>
        <authorList>
            <person name="McCutcheon J.P."/>
            <person name="Moran N.A."/>
        </authorList>
    </citation>
    <scope>NUCLEOTIDE SEQUENCE</scope>
    <source>
        <strain>CARI</strain>
    </source>
</reference>
<dbReference type="InterPro" id="IPR002314">
    <property type="entry name" value="aa-tRNA-synt_IIb"/>
</dbReference>
<evidence type="ECO:0000256" key="7">
    <source>
        <dbReference type="ARBA" id="ARBA00022833"/>
    </source>
</evidence>
<dbReference type="FunFam" id="3.30.930.10:FF:000002">
    <property type="entry name" value="Threonine--tRNA ligase"/>
    <property type="match status" value="1"/>
</dbReference>
<dbReference type="GO" id="GO:0046872">
    <property type="term" value="F:metal ion binding"/>
    <property type="evidence" value="ECO:0007669"/>
    <property type="project" value="UniProtKB-KW"/>
</dbReference>
<evidence type="ECO:0000256" key="1">
    <source>
        <dbReference type="ARBA" id="ARBA00008226"/>
    </source>
</evidence>
<dbReference type="GO" id="GO:0005829">
    <property type="term" value="C:cytosol"/>
    <property type="evidence" value="ECO:0007669"/>
    <property type="project" value="TreeGrafter"/>
</dbReference>
<dbReference type="GO" id="GO:0006435">
    <property type="term" value="P:threonyl-tRNA aminoacylation"/>
    <property type="evidence" value="ECO:0007669"/>
    <property type="project" value="InterPro"/>
</dbReference>
<dbReference type="GO" id="GO:0004829">
    <property type="term" value="F:threonine-tRNA ligase activity"/>
    <property type="evidence" value="ECO:0007669"/>
    <property type="project" value="UniProtKB-EC"/>
</dbReference>
<evidence type="ECO:0000259" key="12">
    <source>
        <dbReference type="PROSITE" id="PS50862"/>
    </source>
</evidence>
<evidence type="ECO:0000256" key="3">
    <source>
        <dbReference type="ARBA" id="ARBA00022490"/>
    </source>
</evidence>
<dbReference type="InterPro" id="IPR045864">
    <property type="entry name" value="aa-tRNA-synth_II/BPL/LPL"/>
</dbReference>
<evidence type="ECO:0000313" key="13">
    <source>
        <dbReference type="EMBL" id="ADM89659.1"/>
    </source>
</evidence>
<dbReference type="HOGENOM" id="CLU_008554_2_1_4"/>
<dbReference type="GO" id="GO:0005524">
    <property type="term" value="F:ATP binding"/>
    <property type="evidence" value="ECO:0007669"/>
    <property type="project" value="UniProtKB-KW"/>
</dbReference>
<dbReference type="Proteomes" id="UP000001303">
    <property type="component" value="Chromosome"/>
</dbReference>
<gene>
    <name evidence="13" type="primary">thrS</name>
    <name evidence="13" type="ordered locus">ZICARI_031</name>
</gene>
<dbReference type="PRINTS" id="PR01047">
    <property type="entry name" value="TRNASYNTHTHR"/>
</dbReference>
<evidence type="ECO:0000256" key="11">
    <source>
        <dbReference type="ARBA" id="ARBA00049515"/>
    </source>
</evidence>
<dbReference type="EC" id="6.1.1.3" evidence="2"/>
<dbReference type="SUPFAM" id="SSF52954">
    <property type="entry name" value="Class II aaRS ABD-related"/>
    <property type="match status" value="1"/>
</dbReference>
<dbReference type="InterPro" id="IPR036621">
    <property type="entry name" value="Anticodon-bd_dom_sf"/>
</dbReference>
<dbReference type="AlphaFoldDB" id="E0TIN2"/>
<evidence type="ECO:0000313" key="14">
    <source>
        <dbReference type="Proteomes" id="UP000001303"/>
    </source>
</evidence>
<evidence type="ECO:0000256" key="8">
    <source>
        <dbReference type="ARBA" id="ARBA00022840"/>
    </source>
</evidence>
<reference evidence="13 14" key="1">
    <citation type="journal article" date="2010" name="Genome Biol. Evol.">
        <title>Functional convergence in reduced genomes of bacterial symbionts spanning 200 My of evolution.</title>
        <authorList>
            <person name="McCutcheon J.P."/>
            <person name="Moran N.A."/>
        </authorList>
    </citation>
    <scope>NUCLEOTIDE SEQUENCE [LARGE SCALE GENOMIC DNA]</scope>
    <source>
        <strain evidence="13 14">CARI</strain>
    </source>
</reference>
<dbReference type="KEGG" id="zin:ZICARI_031"/>
<dbReference type="Gene3D" id="3.40.50.800">
    <property type="entry name" value="Anticodon-binding domain"/>
    <property type="match status" value="1"/>
</dbReference>
<keyword evidence="4" id="KW-0436">Ligase</keyword>
<evidence type="ECO:0000256" key="4">
    <source>
        <dbReference type="ARBA" id="ARBA00022598"/>
    </source>
</evidence>
<dbReference type="Pfam" id="PF03129">
    <property type="entry name" value="HGTP_anticodon"/>
    <property type="match status" value="1"/>
</dbReference>
<keyword evidence="6" id="KW-0547">Nucleotide-binding</keyword>
<sequence length="467" mass="57281">MKKYFKFYKLIFYKYNYIYLYYIFNIINKKKNKIYILKKLNILNKKKYIYLNNKIKKNFFKKKKYKKIRKEFDHRILYKKNNLFFFKKKMPGLIFWNKNGYIIWKNINKYIRNNIYIKYNYKEIKTPIILRDYFWKKTKHWNYYKKNMFLLKTKNKKYALKPMNCPGHIQIYNYKKISYKKLPLKYGEIGECFRNEYTGSLHGILRLKNFNQDDGHIFCKKNQILLELIKFNNICKKVYKNFNFKNIKIKLSLRPKKKIGNNYLWNLSEKILLKIILFFNIKIKNIEKNGAFYGPKIEYYLKDLNKKIWQCGTIQIDFIISKILNLNYNNKYNIKKNIIILHRAILGSIERFIGILIENNKGYIPFYLIPIQIVIININNKILKYTNNIIKILKKNKFRIKKIINNNNLSLKLKKYFSYKSYFCILIGNKENKKKSIFLKIKNNINLGFIKIKKFIFFLNIIKKNNI</sequence>
<dbReference type="Pfam" id="PF00587">
    <property type="entry name" value="tRNA-synt_2b"/>
    <property type="match status" value="1"/>
</dbReference>
<evidence type="ECO:0000256" key="5">
    <source>
        <dbReference type="ARBA" id="ARBA00022723"/>
    </source>
</evidence>
<name>E0TIN2_ZINIC</name>
<keyword evidence="5" id="KW-0479">Metal-binding</keyword>
<evidence type="ECO:0000256" key="9">
    <source>
        <dbReference type="ARBA" id="ARBA00022917"/>
    </source>
</evidence>
<dbReference type="PROSITE" id="PS50862">
    <property type="entry name" value="AA_TRNA_LIGASE_II"/>
    <property type="match status" value="1"/>
</dbReference>
<dbReference type="Gene3D" id="3.30.930.10">
    <property type="entry name" value="Bira Bifunctional Protein, Domain 2"/>
    <property type="match status" value="1"/>
</dbReference>
<evidence type="ECO:0000256" key="10">
    <source>
        <dbReference type="ARBA" id="ARBA00023146"/>
    </source>
</evidence>
<organism evidence="13 14">
    <name type="scientific">Zinderia insecticola (strain CARI)</name>
    <dbReference type="NCBI Taxonomy" id="871271"/>
    <lineage>
        <taxon>Bacteria</taxon>
        <taxon>Pseudomonadati</taxon>
        <taxon>Pseudomonadota</taxon>
        <taxon>Betaproteobacteria</taxon>
        <taxon>Burkholderiales</taxon>
        <taxon>Oxalobacteraceae</taxon>
        <taxon>Candidatus Zinderia</taxon>
    </lineage>
</organism>
<dbReference type="InterPro" id="IPR004154">
    <property type="entry name" value="Anticodon-bd"/>
</dbReference>
<comment type="similarity">
    <text evidence="1">Belongs to the class-II aminoacyl-tRNA synthetase family.</text>
</comment>
<dbReference type="SUPFAM" id="SSF55681">
    <property type="entry name" value="Class II aaRS and biotin synthetases"/>
    <property type="match status" value="1"/>
</dbReference>
<dbReference type="EMBL" id="CP002161">
    <property type="protein sequence ID" value="ADM89659.1"/>
    <property type="molecule type" value="Genomic_DNA"/>
</dbReference>
<comment type="catalytic activity">
    <reaction evidence="11">
        <text>tRNA(Thr) + L-threonine + ATP = L-threonyl-tRNA(Thr) + AMP + diphosphate + H(+)</text>
        <dbReference type="Rhea" id="RHEA:24624"/>
        <dbReference type="Rhea" id="RHEA-COMP:9670"/>
        <dbReference type="Rhea" id="RHEA-COMP:9704"/>
        <dbReference type="ChEBI" id="CHEBI:15378"/>
        <dbReference type="ChEBI" id="CHEBI:30616"/>
        <dbReference type="ChEBI" id="CHEBI:33019"/>
        <dbReference type="ChEBI" id="CHEBI:57926"/>
        <dbReference type="ChEBI" id="CHEBI:78442"/>
        <dbReference type="ChEBI" id="CHEBI:78534"/>
        <dbReference type="ChEBI" id="CHEBI:456215"/>
        <dbReference type="EC" id="6.1.1.3"/>
    </reaction>
</comment>
<keyword evidence="8" id="KW-0067">ATP-binding</keyword>
<protein>
    <recommendedName>
        <fullName evidence="2">threonine--tRNA ligase</fullName>
        <ecNumber evidence="2">6.1.1.3</ecNumber>
    </recommendedName>
</protein>
<evidence type="ECO:0000256" key="2">
    <source>
        <dbReference type="ARBA" id="ARBA00013163"/>
    </source>
</evidence>
<keyword evidence="9" id="KW-0648">Protein biosynthesis</keyword>
<keyword evidence="3" id="KW-0963">Cytoplasm</keyword>
<dbReference type="InterPro" id="IPR006195">
    <property type="entry name" value="aa-tRNA-synth_II"/>
</dbReference>
<accession>E0TIN2</accession>
<keyword evidence="10 13" id="KW-0030">Aminoacyl-tRNA synthetase</keyword>
<evidence type="ECO:0000256" key="6">
    <source>
        <dbReference type="ARBA" id="ARBA00022741"/>
    </source>
</evidence>
<dbReference type="PANTHER" id="PTHR11451:SF44">
    <property type="entry name" value="THREONINE--TRNA LIGASE, CHLOROPLASTIC_MITOCHONDRIAL 2"/>
    <property type="match status" value="1"/>
</dbReference>